<accession>X1EM99</accession>
<evidence type="ECO:0000313" key="1">
    <source>
        <dbReference type="EMBL" id="GAH18259.1"/>
    </source>
</evidence>
<proteinExistence type="predicted"/>
<dbReference type="AlphaFoldDB" id="X1EM99"/>
<feature type="non-terminal residue" evidence="1">
    <location>
        <position position="1"/>
    </location>
</feature>
<protein>
    <submittedName>
        <fullName evidence="1">Uncharacterized protein</fullName>
    </submittedName>
</protein>
<name>X1EM99_9ZZZZ</name>
<organism evidence="1">
    <name type="scientific">marine sediment metagenome</name>
    <dbReference type="NCBI Taxonomy" id="412755"/>
    <lineage>
        <taxon>unclassified sequences</taxon>
        <taxon>metagenomes</taxon>
        <taxon>ecological metagenomes</taxon>
    </lineage>
</organism>
<reference evidence="1" key="1">
    <citation type="journal article" date="2014" name="Front. Microbiol.">
        <title>High frequency of phylogenetically diverse reductive dehalogenase-homologous genes in deep subseafloor sedimentary metagenomes.</title>
        <authorList>
            <person name="Kawai M."/>
            <person name="Futagami T."/>
            <person name="Toyoda A."/>
            <person name="Takaki Y."/>
            <person name="Nishi S."/>
            <person name="Hori S."/>
            <person name="Arai W."/>
            <person name="Tsubouchi T."/>
            <person name="Morono Y."/>
            <person name="Uchiyama I."/>
            <person name="Ito T."/>
            <person name="Fujiyama A."/>
            <person name="Inagaki F."/>
            <person name="Takami H."/>
        </authorList>
    </citation>
    <scope>NUCLEOTIDE SEQUENCE</scope>
    <source>
        <strain evidence="1">Expedition CK06-06</strain>
    </source>
</reference>
<sequence length="36" mass="4183">NIIKDELKELVSGHIINLFRQILRCNLAYSCLIIIL</sequence>
<dbReference type="EMBL" id="BART01031984">
    <property type="protein sequence ID" value="GAH18259.1"/>
    <property type="molecule type" value="Genomic_DNA"/>
</dbReference>
<comment type="caution">
    <text evidence="1">The sequence shown here is derived from an EMBL/GenBank/DDBJ whole genome shotgun (WGS) entry which is preliminary data.</text>
</comment>
<gene>
    <name evidence="1" type="ORF">S01H4_55416</name>
</gene>